<keyword evidence="3" id="KW-1185">Reference proteome</keyword>
<feature type="chain" id="PRO_5030635388" description="DUF4397 domain-containing protein" evidence="1">
    <location>
        <begin position="28"/>
        <end position="246"/>
    </location>
</feature>
<accession>A0A7X1AZG2</accession>
<comment type="caution">
    <text evidence="2">The sequence shown here is derived from an EMBL/GenBank/DDBJ whole genome shotgun (WGS) entry which is preliminary data.</text>
</comment>
<protein>
    <recommendedName>
        <fullName evidence="4">DUF4397 domain-containing protein</fullName>
    </recommendedName>
</protein>
<proteinExistence type="predicted"/>
<dbReference type="AlphaFoldDB" id="A0A7X1AZG2"/>
<gene>
    <name evidence="2" type="ORF">H5P30_13520</name>
</gene>
<evidence type="ECO:0000313" key="3">
    <source>
        <dbReference type="Proteomes" id="UP000525652"/>
    </source>
</evidence>
<organism evidence="2 3">
    <name type="scientific">Puniceicoccus vermicola</name>
    <dbReference type="NCBI Taxonomy" id="388746"/>
    <lineage>
        <taxon>Bacteria</taxon>
        <taxon>Pseudomonadati</taxon>
        <taxon>Verrucomicrobiota</taxon>
        <taxon>Opitutia</taxon>
        <taxon>Puniceicoccales</taxon>
        <taxon>Puniceicoccaceae</taxon>
        <taxon>Puniceicoccus</taxon>
    </lineage>
</organism>
<name>A0A7X1AZG2_9BACT</name>
<reference evidence="2 3" key="1">
    <citation type="submission" date="2020-07" db="EMBL/GenBank/DDBJ databases">
        <authorList>
            <person name="Feng X."/>
        </authorList>
    </citation>
    <scope>NUCLEOTIDE SEQUENCE [LARGE SCALE GENOMIC DNA]</scope>
    <source>
        <strain evidence="2 3">JCM14086</strain>
    </source>
</reference>
<evidence type="ECO:0008006" key="4">
    <source>
        <dbReference type="Google" id="ProtNLM"/>
    </source>
</evidence>
<feature type="signal peptide" evidence="1">
    <location>
        <begin position="1"/>
        <end position="27"/>
    </location>
</feature>
<dbReference type="EMBL" id="JACHVA010000101">
    <property type="protein sequence ID" value="MBC2602798.1"/>
    <property type="molecule type" value="Genomic_DNA"/>
</dbReference>
<sequence>MAYSRRNLIKLLTCVTLAVLSSSNLEAQREDSAKTFRTLGVRRAAPQLFYKNGSEEIRLFAGDSALSGLYEAPPSGKLTLYCYMPAEDPDLPPVKVDLAETELKTPGESLVLVATMSSKAESGPPVIRVRTVDASVEKHPLNTARVFNFSNRKIASKVAEEFAEIPSGGEYIFDYPTGSKMWVKIAAFEGSETGWKLRNGGPKAIIPGTRSLIVLSDAYPSEEDPYGERINLRNVIDSKPPPPITP</sequence>
<dbReference type="RefSeq" id="WP_185693462.1">
    <property type="nucleotide sequence ID" value="NZ_JACHVA010000101.1"/>
</dbReference>
<evidence type="ECO:0000256" key="1">
    <source>
        <dbReference type="SAM" id="SignalP"/>
    </source>
</evidence>
<evidence type="ECO:0000313" key="2">
    <source>
        <dbReference type="EMBL" id="MBC2602798.1"/>
    </source>
</evidence>
<dbReference type="Proteomes" id="UP000525652">
    <property type="component" value="Unassembled WGS sequence"/>
</dbReference>
<keyword evidence="1" id="KW-0732">Signal</keyword>